<dbReference type="Gene3D" id="1.10.150.510">
    <property type="entry name" value="Receptor activity modifying family"/>
    <property type="match status" value="1"/>
</dbReference>
<gene>
    <name evidence="12" type="ORF">QTP70_017367</name>
</gene>
<dbReference type="GO" id="GO:0031623">
    <property type="term" value="P:receptor internalization"/>
    <property type="evidence" value="ECO:0007669"/>
    <property type="project" value="TreeGrafter"/>
</dbReference>
<evidence type="ECO:0000256" key="2">
    <source>
        <dbReference type="ARBA" id="ARBA00007087"/>
    </source>
</evidence>
<dbReference type="AlphaFoldDB" id="A0AAE0RFX6"/>
<evidence type="ECO:0000256" key="5">
    <source>
        <dbReference type="ARBA" id="ARBA00022692"/>
    </source>
</evidence>
<dbReference type="Pfam" id="PF04901">
    <property type="entry name" value="RAMP"/>
    <property type="match status" value="1"/>
</dbReference>
<evidence type="ECO:0000256" key="1">
    <source>
        <dbReference type="ARBA" id="ARBA00004251"/>
    </source>
</evidence>
<dbReference type="GO" id="GO:0005886">
    <property type="term" value="C:plasma membrane"/>
    <property type="evidence" value="ECO:0007669"/>
    <property type="project" value="UniProtKB-SubCell"/>
</dbReference>
<comment type="caution">
    <text evidence="12">The sequence shown here is derived from an EMBL/GenBank/DDBJ whole genome shotgun (WGS) entry which is preliminary data.</text>
</comment>
<evidence type="ECO:0000313" key="13">
    <source>
        <dbReference type="Proteomes" id="UP001274896"/>
    </source>
</evidence>
<evidence type="ECO:0000256" key="8">
    <source>
        <dbReference type="ARBA" id="ARBA00023136"/>
    </source>
</evidence>
<dbReference type="InterPro" id="IPR006985">
    <property type="entry name" value="RAMP"/>
</dbReference>
<dbReference type="InterPro" id="IPR038126">
    <property type="entry name" value="RAMP_sf"/>
</dbReference>
<keyword evidence="9" id="KW-1015">Disulfide bond</keyword>
<keyword evidence="10" id="KW-0675">Receptor</keyword>
<dbReference type="GO" id="GO:0008277">
    <property type="term" value="P:regulation of G protein-coupled receptor signaling pathway"/>
    <property type="evidence" value="ECO:0007669"/>
    <property type="project" value="InterPro"/>
</dbReference>
<dbReference type="GO" id="GO:0009986">
    <property type="term" value="C:cell surface"/>
    <property type="evidence" value="ECO:0007669"/>
    <property type="project" value="TreeGrafter"/>
</dbReference>
<name>A0AAE0RFX6_9TELE</name>
<organism evidence="12 13">
    <name type="scientific">Hemibagrus guttatus</name>
    <dbReference type="NCBI Taxonomy" id="175788"/>
    <lineage>
        <taxon>Eukaryota</taxon>
        <taxon>Metazoa</taxon>
        <taxon>Chordata</taxon>
        <taxon>Craniata</taxon>
        <taxon>Vertebrata</taxon>
        <taxon>Euteleostomi</taxon>
        <taxon>Actinopterygii</taxon>
        <taxon>Neopterygii</taxon>
        <taxon>Teleostei</taxon>
        <taxon>Ostariophysi</taxon>
        <taxon>Siluriformes</taxon>
        <taxon>Bagridae</taxon>
        <taxon>Hemibagrus</taxon>
    </lineage>
</organism>
<feature type="transmembrane region" description="Helical" evidence="11">
    <location>
        <begin position="160"/>
        <end position="181"/>
    </location>
</feature>
<dbReference type="GO" id="GO:0043235">
    <property type="term" value="C:receptor complex"/>
    <property type="evidence" value="ECO:0007669"/>
    <property type="project" value="TreeGrafter"/>
</dbReference>
<dbReference type="EMBL" id="JAUCMX010000003">
    <property type="protein sequence ID" value="KAK3551502.1"/>
    <property type="molecule type" value="Genomic_DNA"/>
</dbReference>
<keyword evidence="7 11" id="KW-1133">Transmembrane helix</keyword>
<dbReference type="GO" id="GO:0072659">
    <property type="term" value="P:protein localization to plasma membrane"/>
    <property type="evidence" value="ECO:0007669"/>
    <property type="project" value="TreeGrafter"/>
</dbReference>
<keyword evidence="13" id="KW-1185">Reference proteome</keyword>
<evidence type="ECO:0000256" key="4">
    <source>
        <dbReference type="ARBA" id="ARBA00022475"/>
    </source>
</evidence>
<sequence length="187" mass="21561">MLMQGQTAEIPLIRAEDGVKNAMTKIHNVSHIPGVNGKLVEEYNKDNATFEDQEGFQNQENIHHFGKCNETLLRILGEDYCLKYFDSLMSELREEEWCDWEMVLSNYNELTHCLEDLCATFVHCYYPNPVVQDMFVKVHKKYFSLCGTKEEVLPDAPARVVLVLTLLPVSVIPILVYMVIWKSSVID</sequence>
<reference evidence="12" key="1">
    <citation type="submission" date="2023-06" db="EMBL/GenBank/DDBJ databases">
        <title>Male Hemibagrus guttatus genome.</title>
        <authorList>
            <person name="Bian C."/>
        </authorList>
    </citation>
    <scope>NUCLEOTIDE SEQUENCE</scope>
    <source>
        <strain evidence="12">Male_cb2023</strain>
        <tissue evidence="12">Muscle</tissue>
    </source>
</reference>
<keyword evidence="5 11" id="KW-0812">Transmembrane</keyword>
<evidence type="ECO:0000256" key="7">
    <source>
        <dbReference type="ARBA" id="ARBA00022989"/>
    </source>
</evidence>
<dbReference type="GO" id="GO:0032870">
    <property type="term" value="P:cellular response to hormone stimulus"/>
    <property type="evidence" value="ECO:0007669"/>
    <property type="project" value="TreeGrafter"/>
</dbReference>
<dbReference type="PANTHER" id="PTHR14076:SF9">
    <property type="entry name" value="RECEPTOR ACTIVITY-MODIFYING PROTEIN 2"/>
    <property type="match status" value="1"/>
</dbReference>
<accession>A0AAE0RFX6</accession>
<evidence type="ECO:0000256" key="9">
    <source>
        <dbReference type="ARBA" id="ARBA00023157"/>
    </source>
</evidence>
<proteinExistence type="inferred from homology"/>
<evidence type="ECO:0000256" key="3">
    <source>
        <dbReference type="ARBA" id="ARBA00022448"/>
    </source>
</evidence>
<dbReference type="Proteomes" id="UP001274896">
    <property type="component" value="Unassembled WGS sequence"/>
</dbReference>
<keyword evidence="4" id="KW-1003">Cell membrane</keyword>
<dbReference type="GO" id="GO:0006816">
    <property type="term" value="P:calcium ion transport"/>
    <property type="evidence" value="ECO:0007669"/>
    <property type="project" value="TreeGrafter"/>
</dbReference>
<dbReference type="GO" id="GO:0007186">
    <property type="term" value="P:G protein-coupled receptor signaling pathway"/>
    <property type="evidence" value="ECO:0007669"/>
    <property type="project" value="TreeGrafter"/>
</dbReference>
<evidence type="ECO:0000256" key="10">
    <source>
        <dbReference type="ARBA" id="ARBA00023170"/>
    </source>
</evidence>
<comment type="similarity">
    <text evidence="2">Belongs to the RAMP family.</text>
</comment>
<dbReference type="PANTHER" id="PTHR14076">
    <property type="entry name" value="RECEPTOR ACTIVITY MODIFYING PROTEIN RAMP"/>
    <property type="match status" value="1"/>
</dbReference>
<keyword evidence="6" id="KW-0732">Signal</keyword>
<protein>
    <submittedName>
        <fullName evidence="12">Uncharacterized protein</fullName>
    </submittedName>
</protein>
<comment type="subcellular location">
    <subcellularLocation>
        <location evidence="1">Cell membrane</location>
        <topology evidence="1">Single-pass type I membrane protein</topology>
    </subcellularLocation>
</comment>
<evidence type="ECO:0000313" key="12">
    <source>
        <dbReference type="EMBL" id="KAK3551502.1"/>
    </source>
</evidence>
<evidence type="ECO:0000256" key="6">
    <source>
        <dbReference type="ARBA" id="ARBA00022729"/>
    </source>
</evidence>
<dbReference type="GO" id="GO:0006886">
    <property type="term" value="P:intracellular protein transport"/>
    <property type="evidence" value="ECO:0007669"/>
    <property type="project" value="InterPro"/>
</dbReference>
<dbReference type="GO" id="GO:0001525">
    <property type="term" value="P:angiogenesis"/>
    <property type="evidence" value="ECO:0007669"/>
    <property type="project" value="TreeGrafter"/>
</dbReference>
<dbReference type="GO" id="GO:0015026">
    <property type="term" value="F:coreceptor activity"/>
    <property type="evidence" value="ECO:0007669"/>
    <property type="project" value="InterPro"/>
</dbReference>
<keyword evidence="8 11" id="KW-0472">Membrane</keyword>
<keyword evidence="3" id="KW-0813">Transport</keyword>
<evidence type="ECO:0000256" key="11">
    <source>
        <dbReference type="SAM" id="Phobius"/>
    </source>
</evidence>